<protein>
    <submittedName>
        <fullName evidence="14">Chl1 protein, putative</fullName>
    </submittedName>
</protein>
<keyword evidence="8" id="KW-0067">ATP-binding</keyword>
<dbReference type="VEuPathDB" id="PiroplasmaDB:TA18790"/>
<evidence type="ECO:0000256" key="8">
    <source>
        <dbReference type="ARBA" id="ARBA00022840"/>
    </source>
</evidence>
<reference evidence="14 15" key="1">
    <citation type="journal article" date="2005" name="Science">
        <title>Genome of the host-cell transforming parasite Theileria annulata compared with T. parva.</title>
        <authorList>
            <person name="Pain A."/>
            <person name="Renauld H."/>
            <person name="Berriman M."/>
            <person name="Murphy L."/>
            <person name="Yeats C.A."/>
            <person name="Weir W."/>
            <person name="Kerhornou A."/>
            <person name="Aslett M."/>
            <person name="Bishop R."/>
            <person name="Bouchier C."/>
            <person name="Cochet M."/>
            <person name="Coulson R.M.R."/>
            <person name="Cronin A."/>
            <person name="de Villiers E.P."/>
            <person name="Fraser A."/>
            <person name="Fosker N."/>
            <person name="Gardner M."/>
            <person name="Goble A."/>
            <person name="Griffiths-Jones S."/>
            <person name="Harris D.E."/>
            <person name="Katzer F."/>
            <person name="Larke N."/>
            <person name="Lord A."/>
            <person name="Maser P."/>
            <person name="McKellar S."/>
            <person name="Mooney P."/>
            <person name="Morton F."/>
            <person name="Nene V."/>
            <person name="O'Neil S."/>
            <person name="Price C."/>
            <person name="Quail M.A."/>
            <person name="Rabbinowitsch E."/>
            <person name="Rawlings N.D."/>
            <person name="Rutter S."/>
            <person name="Saunders D."/>
            <person name="Seeger K."/>
            <person name="Shah T."/>
            <person name="Squares R."/>
            <person name="Squares S."/>
            <person name="Tivey A."/>
            <person name="Walker A.R."/>
            <person name="Woodward J."/>
            <person name="Dobbelaere D.A.E."/>
            <person name="Langsley G."/>
            <person name="Rajandream M.A."/>
            <person name="McKeever D."/>
            <person name="Shiels B."/>
            <person name="Tait A."/>
            <person name="Barrell B.G."/>
            <person name="Hall N."/>
        </authorList>
    </citation>
    <scope>NUCLEOTIDE SEQUENCE [LARGE SCALE GENOMIC DNA]</scope>
    <source>
        <strain evidence="15">Ankara</strain>
    </source>
</reference>
<dbReference type="GO" id="GO:0005524">
    <property type="term" value="F:ATP binding"/>
    <property type="evidence" value="ECO:0007669"/>
    <property type="project" value="UniProtKB-KW"/>
</dbReference>
<comment type="similarity">
    <text evidence="3">Belongs to the DEAD box helicase family. DEAH subfamily. DDX11/CHL1 sub-subfamily.</text>
</comment>
<dbReference type="InParanoid" id="Q4UBD0"/>
<dbReference type="PANTHER" id="PTHR11472:SF41">
    <property type="entry name" value="ATP-DEPENDENT DNA HELICASE DDX11-RELATED"/>
    <property type="match status" value="1"/>
</dbReference>
<dbReference type="PANTHER" id="PTHR11472">
    <property type="entry name" value="DNA REPAIR DEAD HELICASE RAD3/XP-D SUBFAMILY MEMBER"/>
    <property type="match status" value="1"/>
</dbReference>
<keyword evidence="6" id="KW-0378">Hydrolase</keyword>
<dbReference type="OMA" id="QTHQFRD"/>
<dbReference type="STRING" id="5874.Q4UBD0"/>
<dbReference type="GO" id="GO:0003678">
    <property type="term" value="F:DNA helicase activity"/>
    <property type="evidence" value="ECO:0007669"/>
    <property type="project" value="InterPro"/>
</dbReference>
<dbReference type="NCBIfam" id="TIGR00604">
    <property type="entry name" value="rad3"/>
    <property type="match status" value="1"/>
</dbReference>
<comment type="subcellular location">
    <subcellularLocation>
        <location evidence="2">Nucleus</location>
    </subcellularLocation>
</comment>
<organism evidence="14 15">
    <name type="scientific">Theileria annulata</name>
    <dbReference type="NCBI Taxonomy" id="5874"/>
    <lineage>
        <taxon>Eukaryota</taxon>
        <taxon>Sar</taxon>
        <taxon>Alveolata</taxon>
        <taxon>Apicomplexa</taxon>
        <taxon>Aconoidasida</taxon>
        <taxon>Piroplasmida</taxon>
        <taxon>Theileriidae</taxon>
        <taxon>Theileria</taxon>
    </lineage>
</organism>
<dbReference type="SMART" id="SM00488">
    <property type="entry name" value="DEXDc2"/>
    <property type="match status" value="1"/>
</dbReference>
<dbReference type="KEGG" id="tan:TA18790"/>
<feature type="domain" description="Helicase ATP-binding" evidence="13">
    <location>
        <begin position="8"/>
        <end position="362"/>
    </location>
</feature>
<dbReference type="Gene3D" id="1.10.275.40">
    <property type="match status" value="1"/>
</dbReference>
<dbReference type="Gene3D" id="1.10.30.20">
    <property type="entry name" value="Bacterial XPD DNA helicase, FeS cluster domain"/>
    <property type="match status" value="1"/>
</dbReference>
<dbReference type="InterPro" id="IPR010614">
    <property type="entry name" value="RAD3-like_helicase_DEAD"/>
</dbReference>
<dbReference type="Proteomes" id="UP000001950">
    <property type="component" value="Chromosome 3"/>
</dbReference>
<dbReference type="InterPro" id="IPR013020">
    <property type="entry name" value="Rad3/Chl1-like"/>
</dbReference>
<evidence type="ECO:0000256" key="9">
    <source>
        <dbReference type="ARBA" id="ARBA00023004"/>
    </source>
</evidence>
<dbReference type="InterPro" id="IPR006555">
    <property type="entry name" value="ATP-dep_Helicase_C"/>
</dbReference>
<accession>Q4UBD0</accession>
<evidence type="ECO:0000256" key="12">
    <source>
        <dbReference type="ARBA" id="ARBA00023242"/>
    </source>
</evidence>
<dbReference type="PROSITE" id="PS51193">
    <property type="entry name" value="HELICASE_ATP_BIND_2"/>
    <property type="match status" value="1"/>
</dbReference>
<evidence type="ECO:0000256" key="6">
    <source>
        <dbReference type="ARBA" id="ARBA00022801"/>
    </source>
</evidence>
<dbReference type="InterPro" id="IPR027417">
    <property type="entry name" value="P-loop_NTPase"/>
</dbReference>
<evidence type="ECO:0000256" key="7">
    <source>
        <dbReference type="ARBA" id="ARBA00022806"/>
    </source>
</evidence>
<keyword evidence="7" id="KW-0347">Helicase</keyword>
<evidence type="ECO:0000313" key="15">
    <source>
        <dbReference type="Proteomes" id="UP000001950"/>
    </source>
</evidence>
<evidence type="ECO:0000256" key="3">
    <source>
        <dbReference type="ARBA" id="ARBA00008435"/>
    </source>
</evidence>
<dbReference type="InterPro" id="IPR045028">
    <property type="entry name" value="DinG/Rad3-like"/>
</dbReference>
<keyword evidence="4" id="KW-0479">Metal-binding</keyword>
<keyword evidence="15" id="KW-1185">Reference proteome</keyword>
<keyword evidence="12" id="KW-0539">Nucleus</keyword>
<proteinExistence type="inferred from homology"/>
<evidence type="ECO:0000313" key="14">
    <source>
        <dbReference type="EMBL" id="CAI75871.1"/>
    </source>
</evidence>
<evidence type="ECO:0000256" key="1">
    <source>
        <dbReference type="ARBA" id="ARBA00001966"/>
    </source>
</evidence>
<dbReference type="GO" id="GO:0006139">
    <property type="term" value="P:nucleobase-containing compound metabolic process"/>
    <property type="evidence" value="ECO:0007669"/>
    <property type="project" value="InterPro"/>
</dbReference>
<keyword evidence="10" id="KW-0411">Iron-sulfur</keyword>
<gene>
    <name evidence="14" type="ORF">TA18790</name>
</gene>
<evidence type="ECO:0000259" key="13">
    <source>
        <dbReference type="PROSITE" id="PS51193"/>
    </source>
</evidence>
<dbReference type="AlphaFoldDB" id="Q4UBD0"/>
<dbReference type="InterPro" id="IPR014013">
    <property type="entry name" value="Helic_SF1/SF2_ATP-bd_DinG/Rad3"/>
</dbReference>
<keyword evidence="9" id="KW-0408">Iron</keyword>
<evidence type="ECO:0000256" key="10">
    <source>
        <dbReference type="ARBA" id="ARBA00023014"/>
    </source>
</evidence>
<dbReference type="SUPFAM" id="SSF52540">
    <property type="entry name" value="P-loop containing nucleoside triphosphate hydrolases"/>
    <property type="match status" value="1"/>
</dbReference>
<dbReference type="Gene3D" id="3.40.50.300">
    <property type="entry name" value="P-loop containing nucleotide triphosphate hydrolases"/>
    <property type="match status" value="3"/>
</dbReference>
<evidence type="ECO:0000256" key="4">
    <source>
        <dbReference type="ARBA" id="ARBA00022723"/>
    </source>
</evidence>
<dbReference type="RefSeq" id="XP_955347.1">
    <property type="nucleotide sequence ID" value="XM_950254.1"/>
</dbReference>
<dbReference type="GO" id="GO:0003677">
    <property type="term" value="F:DNA binding"/>
    <property type="evidence" value="ECO:0007669"/>
    <property type="project" value="InterPro"/>
</dbReference>
<evidence type="ECO:0000256" key="5">
    <source>
        <dbReference type="ARBA" id="ARBA00022741"/>
    </source>
</evidence>
<dbReference type="InterPro" id="IPR006554">
    <property type="entry name" value="Helicase-like_DEXD_c2"/>
</dbReference>
<evidence type="ECO:0000256" key="11">
    <source>
        <dbReference type="ARBA" id="ARBA00023235"/>
    </source>
</evidence>
<dbReference type="Pfam" id="PF06733">
    <property type="entry name" value="DEAD_2"/>
    <property type="match status" value="1"/>
</dbReference>
<dbReference type="GO" id="GO:0005634">
    <property type="term" value="C:nucleus"/>
    <property type="evidence" value="ECO:0007669"/>
    <property type="project" value="UniProtKB-SubCell"/>
</dbReference>
<dbReference type="eggNOG" id="KOG1133">
    <property type="taxonomic scope" value="Eukaryota"/>
</dbReference>
<name>Q4UBD0_THEAN</name>
<comment type="cofactor">
    <cofactor evidence="1">
        <name>[4Fe-4S] cluster</name>
        <dbReference type="ChEBI" id="CHEBI:49883"/>
    </cofactor>
</comment>
<dbReference type="Pfam" id="PF13307">
    <property type="entry name" value="Helicase_C_2"/>
    <property type="match status" value="1"/>
</dbReference>
<dbReference type="GO" id="GO:0051536">
    <property type="term" value="F:iron-sulfur cluster binding"/>
    <property type="evidence" value="ECO:0007669"/>
    <property type="project" value="UniProtKB-KW"/>
</dbReference>
<sequence>MTLDPEKAEVEFELPFEPYPNQLIFMKDAYKCFDESSFGLFESPTGSGKTLSILCSALTWIKNNRSKTMMCDLGLEPSNDEKVPKWVSEISLNHKKKMIEDIIKSEAVKLEDLRKKISERLDNSDGKLRIRENYKRMLSEQTAPDSSELHNSVFQENNNFENPNRTQIIICSRTFSQLNQYVKEFKRLNKINKNVRLSIGSGRSHVCINNMIKSKCKSPEELNDECRRSKCEYRSNTTDLIEITTCYPLDLEDLVSLGKESGCCPYYSNLKTLTNADIVLAPYITVISESLRESLGLRIKDNILIFDEGHNLTDAITESRSCKLTLVGLKELLHQLRSYVNKYKTNFNTIVSDRVSEITKLVNVIIENVSKSESSQNLKITSFTVLYSLEDIKFHEILNFLSSTDFCRHLRGWAEREYHIKKKKDESLVSYTSMIYNLKNFIYSLLYCDSNDQIIITKSEDVVIEIFPVASGIYVLISYIGESRSVVIMSGTLSPIEEFLSLAPSKTEVFIHKSPPVFPLNRFLATINHIFVCLDERGDELVFDYSRRENLEELNFLCNLLELLSEIVPGGIVCFFSSYSYLDLFYNYFIKSSSNKKVLTRKDVFKEQKNINIFPEYSKSCFERGAVLLAVFGGNQSEGVDFSDDLARLVLLVGLPYPPDNIKLSLKRDYYNKKSLESCDASVSENFSKLSNEQRTLLCYKTVNQCIGRAMRHRNDYSAVLLLDGRYKGRDASKYLTGYVRKSILMNENKTSDLKLMLKTHDDMLSTIALKSGRFIIPKPLILISIDDEKSVTPGFDDSLNEEDSEYLRNNLHIIYIIHNKLLIVMCRI</sequence>
<dbReference type="GO" id="GO:0046872">
    <property type="term" value="F:metal ion binding"/>
    <property type="evidence" value="ECO:0007669"/>
    <property type="project" value="UniProtKB-KW"/>
</dbReference>
<keyword evidence="5" id="KW-0547">Nucleotide-binding</keyword>
<dbReference type="InterPro" id="IPR042493">
    <property type="entry name" value="XPD_DNA_FeS"/>
</dbReference>
<evidence type="ECO:0000256" key="2">
    <source>
        <dbReference type="ARBA" id="ARBA00004123"/>
    </source>
</evidence>
<dbReference type="EMBL" id="CR940352">
    <property type="protein sequence ID" value="CAI75871.1"/>
    <property type="molecule type" value="Genomic_DNA"/>
</dbReference>
<dbReference type="OrthoDB" id="19182at2759"/>
<dbReference type="GeneID" id="3864948"/>
<dbReference type="GO" id="GO:0034085">
    <property type="term" value="P:establishment of sister chromatid cohesion"/>
    <property type="evidence" value="ECO:0007669"/>
    <property type="project" value="TreeGrafter"/>
</dbReference>
<dbReference type="SMART" id="SM00491">
    <property type="entry name" value="HELICc2"/>
    <property type="match status" value="1"/>
</dbReference>
<keyword evidence="11" id="KW-0413">Isomerase</keyword>
<dbReference type="GO" id="GO:0016818">
    <property type="term" value="F:hydrolase activity, acting on acid anhydrides, in phosphorus-containing anhydrides"/>
    <property type="evidence" value="ECO:0007669"/>
    <property type="project" value="InterPro"/>
</dbReference>